<gene>
    <name evidence="8" type="ORF">Mam01_26300</name>
</gene>
<keyword evidence="3" id="KW-0805">Transcription regulation</keyword>
<evidence type="ECO:0000256" key="2">
    <source>
        <dbReference type="ARBA" id="ARBA00022898"/>
    </source>
</evidence>
<dbReference type="CDD" id="cd00609">
    <property type="entry name" value="AAT_like"/>
    <property type="match status" value="1"/>
</dbReference>
<evidence type="ECO:0000256" key="5">
    <source>
        <dbReference type="ARBA" id="ARBA00023163"/>
    </source>
</evidence>
<dbReference type="SUPFAM" id="SSF53383">
    <property type="entry name" value="PLP-dependent transferases"/>
    <property type="match status" value="1"/>
</dbReference>
<reference evidence="8 9" key="1">
    <citation type="submission" date="2021-01" db="EMBL/GenBank/DDBJ databases">
        <title>Whole genome shotgun sequence of Microbispora amethystogenes NBRC 101907.</title>
        <authorList>
            <person name="Komaki H."/>
            <person name="Tamura T."/>
        </authorList>
    </citation>
    <scope>NUCLEOTIDE SEQUENCE [LARGE SCALE GENOMIC DNA]</scope>
    <source>
        <strain evidence="8 9">NBRC 101907</strain>
    </source>
</reference>
<keyword evidence="9" id="KW-1185">Reference proteome</keyword>
<dbReference type="Gene3D" id="3.40.640.10">
    <property type="entry name" value="Type I PLP-dependent aspartate aminotransferase-like (Major domain)"/>
    <property type="match status" value="1"/>
</dbReference>
<evidence type="ECO:0000256" key="4">
    <source>
        <dbReference type="ARBA" id="ARBA00023125"/>
    </source>
</evidence>
<dbReference type="InterPro" id="IPR051446">
    <property type="entry name" value="HTH_trans_reg/aminotransferase"/>
</dbReference>
<evidence type="ECO:0000256" key="1">
    <source>
        <dbReference type="ARBA" id="ARBA00005384"/>
    </source>
</evidence>
<feature type="domain" description="HTH gntR-type" evidence="7">
    <location>
        <begin position="24"/>
        <end position="92"/>
    </location>
</feature>
<dbReference type="PANTHER" id="PTHR46577:SF1">
    <property type="entry name" value="HTH-TYPE TRANSCRIPTIONAL REGULATORY PROTEIN GABR"/>
    <property type="match status" value="1"/>
</dbReference>
<protein>
    <submittedName>
        <fullName evidence="8">GntR family transcriptional regulator</fullName>
    </submittedName>
</protein>
<keyword evidence="5" id="KW-0804">Transcription</keyword>
<dbReference type="Gene3D" id="1.10.10.10">
    <property type="entry name" value="Winged helix-like DNA-binding domain superfamily/Winged helix DNA-binding domain"/>
    <property type="match status" value="1"/>
</dbReference>
<dbReference type="InterPro" id="IPR015421">
    <property type="entry name" value="PyrdxlP-dep_Trfase_major"/>
</dbReference>
<evidence type="ECO:0000256" key="3">
    <source>
        <dbReference type="ARBA" id="ARBA00023015"/>
    </source>
</evidence>
<dbReference type="Pfam" id="PF00392">
    <property type="entry name" value="GntR"/>
    <property type="match status" value="1"/>
</dbReference>
<comment type="caution">
    <text evidence="8">The sequence shown here is derived from an EMBL/GenBank/DDBJ whole genome shotgun (WGS) entry which is preliminary data.</text>
</comment>
<dbReference type="InterPro" id="IPR015422">
    <property type="entry name" value="PyrdxlP-dep_Trfase_small"/>
</dbReference>
<dbReference type="InterPro" id="IPR036388">
    <property type="entry name" value="WH-like_DNA-bd_sf"/>
</dbReference>
<dbReference type="PRINTS" id="PR00035">
    <property type="entry name" value="HTHGNTR"/>
</dbReference>
<organism evidence="8 9">
    <name type="scientific">Microbispora amethystogenes</name>
    <dbReference type="NCBI Taxonomy" id="1427754"/>
    <lineage>
        <taxon>Bacteria</taxon>
        <taxon>Bacillati</taxon>
        <taxon>Actinomycetota</taxon>
        <taxon>Actinomycetes</taxon>
        <taxon>Streptosporangiales</taxon>
        <taxon>Streptosporangiaceae</taxon>
        <taxon>Microbispora</taxon>
    </lineage>
</organism>
<dbReference type="InterPro" id="IPR015424">
    <property type="entry name" value="PyrdxlP-dep_Trfase"/>
</dbReference>
<evidence type="ECO:0000259" key="7">
    <source>
        <dbReference type="PROSITE" id="PS50949"/>
    </source>
</evidence>
<dbReference type="Gene3D" id="3.90.1150.10">
    <property type="entry name" value="Aspartate Aminotransferase, domain 1"/>
    <property type="match status" value="1"/>
</dbReference>
<comment type="similarity">
    <text evidence="1">In the C-terminal section; belongs to the class-I pyridoxal-phosphate-dependent aminotransferase family.</text>
</comment>
<keyword evidence="4" id="KW-0238">DNA-binding</keyword>
<dbReference type="Proteomes" id="UP000651728">
    <property type="component" value="Unassembled WGS sequence"/>
</dbReference>
<dbReference type="Pfam" id="PF00155">
    <property type="entry name" value="Aminotran_1_2"/>
    <property type="match status" value="1"/>
</dbReference>
<dbReference type="PANTHER" id="PTHR46577">
    <property type="entry name" value="HTH-TYPE TRANSCRIPTIONAL REGULATORY PROTEIN GABR"/>
    <property type="match status" value="1"/>
</dbReference>
<dbReference type="CDD" id="cd07377">
    <property type="entry name" value="WHTH_GntR"/>
    <property type="match status" value="1"/>
</dbReference>
<accession>A0ABQ4FCB1</accession>
<evidence type="ECO:0000313" key="9">
    <source>
        <dbReference type="Proteomes" id="UP000651728"/>
    </source>
</evidence>
<keyword evidence="2" id="KW-0663">Pyridoxal phosphate</keyword>
<evidence type="ECO:0000313" key="8">
    <source>
        <dbReference type="EMBL" id="GIH32466.1"/>
    </source>
</evidence>
<dbReference type="InterPro" id="IPR036390">
    <property type="entry name" value="WH_DNA-bd_sf"/>
</dbReference>
<name>A0ABQ4FCB1_9ACTN</name>
<dbReference type="PROSITE" id="PS50949">
    <property type="entry name" value="HTH_GNTR"/>
    <property type="match status" value="1"/>
</dbReference>
<dbReference type="SMART" id="SM00345">
    <property type="entry name" value="HTH_GNTR"/>
    <property type="match status" value="1"/>
</dbReference>
<dbReference type="SUPFAM" id="SSF46785">
    <property type="entry name" value="Winged helix' DNA-binding domain"/>
    <property type="match status" value="1"/>
</dbReference>
<feature type="region of interest" description="Disordered" evidence="6">
    <location>
        <begin position="79"/>
        <end position="99"/>
    </location>
</feature>
<dbReference type="EMBL" id="BOOB01000017">
    <property type="protein sequence ID" value="GIH32466.1"/>
    <property type="molecule type" value="Genomic_DNA"/>
</dbReference>
<dbReference type="InterPro" id="IPR000524">
    <property type="entry name" value="Tscrpt_reg_HTH_GntR"/>
</dbReference>
<evidence type="ECO:0000256" key="6">
    <source>
        <dbReference type="SAM" id="MobiDB-lite"/>
    </source>
</evidence>
<proteinExistence type="inferred from homology"/>
<dbReference type="InterPro" id="IPR004839">
    <property type="entry name" value="Aminotransferase_I/II_large"/>
</dbReference>
<sequence length="500" mass="53128">MVRMDRYVSAPQLARLVRVPPGARPYYRALAHAVRGLILDGRLAVGVRVPPERHLAESLGVSRTTVTTAYDRLREQGYLESRQGSGSRTALPDPGALGADNPWLASDEDGLLPLHAAAPPATGLLGEAVEEAGRVYHRYALGTGYHPLGLTPLREAIARRYGERGLPTRPEQILVTGGAQQAVHLVMSLLAGPGDPVLVESPTYPHAIDAARLRSARLVPVGVQEDGWHLDLVSGAMRQSAARLAYVIPDFQNPTGHLMDDAGRAALVGAARRHGTTLIADEVWAEMALDPAVRATPLAAFDTDGRVISVGSASKLWWGGLRVGWIRTTAAMVRRLALLRAAVDIASAVFDQLVVACLFERIEEARAERRRTLGASLAALIEFLREQLPGWAFTPPPGGGSLWVRLDTPVASAVAEAAAARGVRLAPGPWFGVDGTLERYVRLAFTQPPAVLEDAVRRLGASPAASSAASHGVSGAAFPGGSLAGFRSGYQSREPLTPTL</sequence>